<feature type="transmembrane region" description="Helical" evidence="1">
    <location>
        <begin position="89"/>
        <end position="106"/>
    </location>
</feature>
<evidence type="ECO:0000313" key="2">
    <source>
        <dbReference type="EMBL" id="ADB30531.1"/>
    </source>
</evidence>
<accession>D2PKL9</accession>
<dbReference type="KEGG" id="kfl:Kfla_1430"/>
<keyword evidence="3" id="KW-1185">Reference proteome</keyword>
<feature type="transmembrane region" description="Helical" evidence="1">
    <location>
        <begin position="22"/>
        <end position="41"/>
    </location>
</feature>
<dbReference type="RefSeq" id="WP_012919087.1">
    <property type="nucleotide sequence ID" value="NC_013729.1"/>
</dbReference>
<dbReference type="STRING" id="479435.Kfla_1430"/>
<proteinExistence type="predicted"/>
<keyword evidence="1" id="KW-1133">Transmembrane helix</keyword>
<dbReference type="AlphaFoldDB" id="D2PKL9"/>
<evidence type="ECO:0000313" key="3">
    <source>
        <dbReference type="Proteomes" id="UP000007967"/>
    </source>
</evidence>
<dbReference type="OrthoDB" id="3831305at2"/>
<dbReference type="HOGENOM" id="CLU_1487203_0_0_11"/>
<reference evidence="2 3" key="2">
    <citation type="journal article" date="2010" name="Stand. Genomic Sci.">
        <title>Complete genome sequence of Kribbella flavida type strain (IFO 14399).</title>
        <authorList>
            <person name="Pukall R."/>
            <person name="Lapidus A."/>
            <person name="Glavina Del Rio T."/>
            <person name="Copeland A."/>
            <person name="Tice H."/>
            <person name="Cheng J.-F."/>
            <person name="Lucas S."/>
            <person name="Chen F."/>
            <person name="Nolan M."/>
            <person name="LaButti K."/>
            <person name="Pati A."/>
            <person name="Ivanova N."/>
            <person name="Mavrommatis K."/>
            <person name="Mikhailova N."/>
            <person name="Pitluck S."/>
            <person name="Bruce D."/>
            <person name="Goodwin L."/>
            <person name="Land M."/>
            <person name="Hauser L."/>
            <person name="Chang Y.-J."/>
            <person name="Jeffries C.D."/>
            <person name="Chen A."/>
            <person name="Palaniappan K."/>
            <person name="Chain P."/>
            <person name="Rohde M."/>
            <person name="Goeker M."/>
            <person name="Bristow J."/>
            <person name="Eisen J.A."/>
            <person name="Markowitz V."/>
            <person name="Hugenholtz P."/>
            <person name="Kyrpides N.C."/>
            <person name="Klenk H.-P."/>
            <person name="Brettin T."/>
        </authorList>
    </citation>
    <scope>NUCLEOTIDE SEQUENCE [LARGE SCALE GENOMIC DNA]</scope>
    <source>
        <strain evidence="3">DSM 17836 / JCM 10339 / NBRC 14399</strain>
    </source>
</reference>
<protein>
    <submittedName>
        <fullName evidence="2">Uncharacterized protein</fullName>
    </submittedName>
</protein>
<organism evidence="2 3">
    <name type="scientific">Kribbella flavida (strain DSM 17836 / JCM 10339 / NBRC 14399)</name>
    <dbReference type="NCBI Taxonomy" id="479435"/>
    <lineage>
        <taxon>Bacteria</taxon>
        <taxon>Bacillati</taxon>
        <taxon>Actinomycetota</taxon>
        <taxon>Actinomycetes</taxon>
        <taxon>Propionibacteriales</taxon>
        <taxon>Kribbellaceae</taxon>
        <taxon>Kribbella</taxon>
    </lineage>
</organism>
<keyword evidence="1" id="KW-0472">Membrane</keyword>
<dbReference type="Proteomes" id="UP000007967">
    <property type="component" value="Chromosome"/>
</dbReference>
<sequence length="181" mass="18534">MTAAERLTRWLAELRGTGQGSLYARTLIAFAGVVALVVPAVQPWDAADVVPVVGLPLLVVCVVLPDSLAALCFLLLVVAGWLLRAPADVGWGTVVTGLALLLLHLASAFAAQLPSYVRIGRSALRRWLLPATVAALLGPVAAVGAALVRGAEVPGSLLVTVAALAVATAAIWFSSGQSVND</sequence>
<name>D2PKL9_KRIFD</name>
<reference evidence="3" key="1">
    <citation type="submission" date="2009-09" db="EMBL/GenBank/DDBJ databases">
        <title>The complete genome of Kribbella flavida DSM 17836.</title>
        <authorList>
            <consortium name="US DOE Joint Genome Institute (JGI-PGF)"/>
            <person name="Lucas S."/>
            <person name="Copeland A."/>
            <person name="Lapidus A."/>
            <person name="Glavina del Rio T."/>
            <person name="Dalin E."/>
            <person name="Tice H."/>
            <person name="Bruce D."/>
            <person name="Goodwin L."/>
            <person name="Pitluck S."/>
            <person name="Kyrpides N."/>
            <person name="Mavromatis K."/>
            <person name="Ivanova N."/>
            <person name="Saunders E."/>
            <person name="Brettin T."/>
            <person name="Detter J.C."/>
            <person name="Han C."/>
            <person name="Larimer F."/>
            <person name="Land M."/>
            <person name="Hauser L."/>
            <person name="Markowitz V."/>
            <person name="Cheng J.-F."/>
            <person name="Hugenholtz P."/>
            <person name="Woyke T."/>
            <person name="Wu D."/>
            <person name="Pukall R."/>
            <person name="Klenk H.-P."/>
            <person name="Eisen J.A."/>
        </authorList>
    </citation>
    <scope>NUCLEOTIDE SEQUENCE [LARGE SCALE GENOMIC DNA]</scope>
    <source>
        <strain evidence="3">DSM 17836 / JCM 10339 / NBRC 14399</strain>
    </source>
</reference>
<feature type="transmembrane region" description="Helical" evidence="1">
    <location>
        <begin position="127"/>
        <end position="147"/>
    </location>
</feature>
<dbReference type="EMBL" id="CP001736">
    <property type="protein sequence ID" value="ADB30531.1"/>
    <property type="molecule type" value="Genomic_DNA"/>
</dbReference>
<feature type="transmembrane region" description="Helical" evidence="1">
    <location>
        <begin position="53"/>
        <end position="83"/>
    </location>
</feature>
<feature type="transmembrane region" description="Helical" evidence="1">
    <location>
        <begin position="153"/>
        <end position="173"/>
    </location>
</feature>
<keyword evidence="1" id="KW-0812">Transmembrane</keyword>
<evidence type="ECO:0000256" key="1">
    <source>
        <dbReference type="SAM" id="Phobius"/>
    </source>
</evidence>
<gene>
    <name evidence="2" type="ordered locus">Kfla_1430</name>
</gene>